<dbReference type="GO" id="GO:0005886">
    <property type="term" value="C:plasma membrane"/>
    <property type="evidence" value="ECO:0007669"/>
    <property type="project" value="TreeGrafter"/>
</dbReference>
<keyword evidence="8" id="KW-0735">Signal-anchor</keyword>
<keyword evidence="10" id="KW-0472">Membrane</keyword>
<evidence type="ECO:0000259" key="15">
    <source>
        <dbReference type="Pfam" id="PF00930"/>
    </source>
</evidence>
<evidence type="ECO:0000256" key="4">
    <source>
        <dbReference type="ARBA" id="ARBA00022670"/>
    </source>
</evidence>
<keyword evidence="4" id="KW-0645">Protease</keyword>
<feature type="domain" description="Dipeptidylpeptidase IV N-terminal" evidence="15">
    <location>
        <begin position="109"/>
        <end position="496"/>
    </location>
</feature>
<dbReference type="OrthoDB" id="16520at2759"/>
<keyword evidence="17" id="KW-1185">Reference proteome</keyword>
<dbReference type="EMBL" id="LJIJ01000717">
    <property type="protein sequence ID" value="ODM95059.1"/>
    <property type="molecule type" value="Genomic_DNA"/>
</dbReference>
<dbReference type="SUPFAM" id="SSF82171">
    <property type="entry name" value="DPP6 N-terminal domain-like"/>
    <property type="match status" value="1"/>
</dbReference>
<evidence type="ECO:0000313" key="16">
    <source>
        <dbReference type="EMBL" id="ODM95059.1"/>
    </source>
</evidence>
<dbReference type="PANTHER" id="PTHR11731:SF200">
    <property type="entry name" value="DIPEPTIDYL PEPTIDASE 10, ISOFORM B"/>
    <property type="match status" value="1"/>
</dbReference>
<dbReference type="InterPro" id="IPR002469">
    <property type="entry name" value="Peptidase_S9B_N"/>
</dbReference>
<dbReference type="STRING" id="48709.A0A1D2MPN5"/>
<evidence type="ECO:0000313" key="17">
    <source>
        <dbReference type="Proteomes" id="UP000094527"/>
    </source>
</evidence>
<evidence type="ECO:0000256" key="5">
    <source>
        <dbReference type="ARBA" id="ARBA00022692"/>
    </source>
</evidence>
<evidence type="ECO:0000256" key="3">
    <source>
        <dbReference type="ARBA" id="ARBA00022438"/>
    </source>
</evidence>
<evidence type="ECO:0000256" key="11">
    <source>
        <dbReference type="ARBA" id="ARBA00023180"/>
    </source>
</evidence>
<evidence type="ECO:0000256" key="6">
    <source>
        <dbReference type="ARBA" id="ARBA00022801"/>
    </source>
</evidence>
<dbReference type="AlphaFoldDB" id="A0A1D2MPN5"/>
<evidence type="ECO:0000259" key="14">
    <source>
        <dbReference type="Pfam" id="PF00326"/>
    </source>
</evidence>
<keyword evidence="7" id="KW-0720">Serine protease</keyword>
<gene>
    <name evidence="16" type="ORF">Ocin01_11630</name>
</gene>
<keyword evidence="3" id="KW-0031">Aminopeptidase</keyword>
<keyword evidence="6" id="KW-0378">Hydrolase</keyword>
<dbReference type="Pfam" id="PF00326">
    <property type="entry name" value="Peptidase_S9"/>
    <property type="match status" value="1"/>
</dbReference>
<dbReference type="Gene3D" id="3.40.50.1820">
    <property type="entry name" value="alpha/beta hydrolase"/>
    <property type="match status" value="1"/>
</dbReference>
<dbReference type="InterPro" id="IPR029058">
    <property type="entry name" value="AB_hydrolase_fold"/>
</dbReference>
<comment type="similarity">
    <text evidence="2">Belongs to the peptidase S9B family. DPPIV subfamily.</text>
</comment>
<dbReference type="GO" id="GO:0004177">
    <property type="term" value="F:aminopeptidase activity"/>
    <property type="evidence" value="ECO:0007669"/>
    <property type="project" value="UniProtKB-KW"/>
</dbReference>
<keyword evidence="5" id="KW-0812">Transmembrane</keyword>
<dbReference type="SUPFAM" id="SSF53474">
    <property type="entry name" value="alpha/beta-Hydrolases"/>
    <property type="match status" value="1"/>
</dbReference>
<dbReference type="GO" id="GO:0006508">
    <property type="term" value="P:proteolysis"/>
    <property type="evidence" value="ECO:0007669"/>
    <property type="project" value="UniProtKB-KW"/>
</dbReference>
<keyword evidence="11" id="KW-0325">Glycoprotein</keyword>
<evidence type="ECO:0000256" key="10">
    <source>
        <dbReference type="ARBA" id="ARBA00023136"/>
    </source>
</evidence>
<feature type="domain" description="Peptidase S9 prolyl oligopeptidase catalytic" evidence="14">
    <location>
        <begin position="607"/>
        <end position="791"/>
    </location>
</feature>
<sequence>MIRSKLYFVGGVARLRVPILLSITGSDENPEAFESNTAAYVDRNVITTEDVVNGKYYGKSANCSWVGNEHLGWVSAGGDLVLYNVRDGDKKLVIRADQFLNKPWKFKFSHDLKYVLVSFEPRRLFRTSILARYAVHSAETGELIQELKVGDTAAPQAFQIAIWSNDNSTIVVVYKNDLYAVRIANEQFRITRLTEDGSNTLFNGIADWVYEEEVFTGSSTTVYSSSGGRYVGYLKFNDTSIQPISYNLYGDYYGEPFYESYYQYPKHGTVRYPKSGTSNPTVSVHLLDLGGPCFSDRSNACTWEFNLHSLMERAPSKLRSKEFIITGFKWLDLHESEFAVNIMNRIQNASWVFRCSVSTRDCKQIRVLNKSHGWIDANPIFSLDNELVQLETVVQSDGLEYAHVSSASADRERFLTRGTYSVDEIVGIKHNRLFFKAPLLSNLARTSVLDSTQSHYYALDLSSGAPPVCLTCYQNCTFNTARFNDDLSYFVNTCSRSLGVTHVDVVKVNPVGSNVIVKLESNKKLENSLVGVQLPEIGVLRIPYTLGSRTYNLTIKTIGPPGWKTSPKASYPVLVDIYGGPNSQKVQSKFTPNEWSHALASHPVQPIVYAIVDGIASGRNSYSQVFEVYRDLGNKEIFDKIHALEQLLEMFPSLDSDRTAIWGWSYGGYVSSSVMGKDLKRVFKCGISVAPVVNWNYYDTIYTERYMSTPEDNPEGYNSSNVIRFVDNFVGKPFLLVHGNADDNVHYQQSMVLTRALEQRGILFRMQSYPDENHSLGGVRPHLFLTLEDFLFNDCFSRVMHK</sequence>
<evidence type="ECO:0000256" key="7">
    <source>
        <dbReference type="ARBA" id="ARBA00022825"/>
    </source>
</evidence>
<organism evidence="16 17">
    <name type="scientific">Orchesella cincta</name>
    <name type="common">Springtail</name>
    <name type="synonym">Podura cincta</name>
    <dbReference type="NCBI Taxonomy" id="48709"/>
    <lineage>
        <taxon>Eukaryota</taxon>
        <taxon>Metazoa</taxon>
        <taxon>Ecdysozoa</taxon>
        <taxon>Arthropoda</taxon>
        <taxon>Hexapoda</taxon>
        <taxon>Collembola</taxon>
        <taxon>Entomobryomorpha</taxon>
        <taxon>Entomobryoidea</taxon>
        <taxon>Orchesellidae</taxon>
        <taxon>Orchesellinae</taxon>
        <taxon>Orchesella</taxon>
    </lineage>
</organism>
<evidence type="ECO:0000256" key="2">
    <source>
        <dbReference type="ARBA" id="ARBA00010036"/>
    </source>
</evidence>
<accession>A0A1D2MPN5</accession>
<dbReference type="InterPro" id="IPR001375">
    <property type="entry name" value="Peptidase_S9_cat"/>
</dbReference>
<comment type="caution">
    <text evidence="16">The sequence shown here is derived from an EMBL/GenBank/DDBJ whole genome shotgun (WGS) entry which is preliminary data.</text>
</comment>
<dbReference type="Proteomes" id="UP000094527">
    <property type="component" value="Unassembled WGS sequence"/>
</dbReference>
<comment type="subcellular location">
    <subcellularLocation>
        <location evidence="12">Endomembrane system</location>
        <topology evidence="12">Single-pass membrane protein</topology>
    </subcellularLocation>
    <subcellularLocation>
        <location evidence="1">Membrane</location>
        <topology evidence="1">Single-pass type II membrane protein</topology>
    </subcellularLocation>
</comment>
<evidence type="ECO:0000256" key="9">
    <source>
        <dbReference type="ARBA" id="ARBA00022989"/>
    </source>
</evidence>
<dbReference type="InterPro" id="IPR050278">
    <property type="entry name" value="Serine_Prot_S9B/DPPIV"/>
</dbReference>
<evidence type="ECO:0000256" key="8">
    <source>
        <dbReference type="ARBA" id="ARBA00022968"/>
    </source>
</evidence>
<reference evidence="16 17" key="1">
    <citation type="journal article" date="2016" name="Genome Biol. Evol.">
        <title>Gene Family Evolution Reflects Adaptation to Soil Environmental Stressors in the Genome of the Collembolan Orchesella cincta.</title>
        <authorList>
            <person name="Faddeeva-Vakhrusheva A."/>
            <person name="Derks M.F."/>
            <person name="Anvar S.Y."/>
            <person name="Agamennone V."/>
            <person name="Suring W."/>
            <person name="Smit S."/>
            <person name="van Straalen N.M."/>
            <person name="Roelofs D."/>
        </authorList>
    </citation>
    <scope>NUCLEOTIDE SEQUENCE [LARGE SCALE GENOMIC DNA]</scope>
    <source>
        <tissue evidence="16">Mixed pool</tissue>
    </source>
</reference>
<dbReference type="PANTHER" id="PTHR11731">
    <property type="entry name" value="PROTEASE FAMILY S9B,C DIPEPTIDYL-PEPTIDASE IV-RELATED"/>
    <property type="match status" value="1"/>
</dbReference>
<dbReference type="FunFam" id="3.40.50.1820:FF:000003">
    <property type="entry name" value="Dipeptidyl peptidase 4"/>
    <property type="match status" value="1"/>
</dbReference>
<name>A0A1D2MPN5_ORCCI</name>
<proteinExistence type="inferred from homology"/>
<dbReference type="GO" id="GO:0008239">
    <property type="term" value="F:dipeptidyl-peptidase activity"/>
    <property type="evidence" value="ECO:0007669"/>
    <property type="project" value="TreeGrafter"/>
</dbReference>
<dbReference type="Gene3D" id="2.140.10.30">
    <property type="entry name" value="Dipeptidylpeptidase IV, N-terminal domain"/>
    <property type="match status" value="1"/>
</dbReference>
<dbReference type="Pfam" id="PF00930">
    <property type="entry name" value="DPPIV_N"/>
    <property type="match status" value="1"/>
</dbReference>
<dbReference type="OMA" id="IWDSENH"/>
<evidence type="ECO:0000256" key="1">
    <source>
        <dbReference type="ARBA" id="ARBA00004606"/>
    </source>
</evidence>
<evidence type="ECO:0000256" key="12">
    <source>
        <dbReference type="ARBA" id="ARBA00037847"/>
    </source>
</evidence>
<evidence type="ECO:0000256" key="13">
    <source>
        <dbReference type="ARBA" id="ARBA00072929"/>
    </source>
</evidence>
<keyword evidence="9" id="KW-1133">Transmembrane helix</keyword>
<protein>
    <recommendedName>
        <fullName evidence="13">Venom dipeptidyl peptidase 4</fullName>
    </recommendedName>
</protein>
<dbReference type="GO" id="GO:0012505">
    <property type="term" value="C:endomembrane system"/>
    <property type="evidence" value="ECO:0007669"/>
    <property type="project" value="UniProtKB-SubCell"/>
</dbReference>
<dbReference type="GO" id="GO:0008236">
    <property type="term" value="F:serine-type peptidase activity"/>
    <property type="evidence" value="ECO:0007669"/>
    <property type="project" value="UniProtKB-KW"/>
</dbReference>